<evidence type="ECO:0000259" key="2">
    <source>
        <dbReference type="PROSITE" id="PS50011"/>
    </source>
</evidence>
<dbReference type="PROSITE" id="PS50011">
    <property type="entry name" value="PROTEIN_KINASE_DOM"/>
    <property type="match status" value="1"/>
</dbReference>
<dbReference type="AlphaFoldDB" id="A0A6G1IVM9"/>
<sequence>MDDRYLFHIRERCSWPRITRLRHKSFYNTLLHPIVPSQSNPNQSSTTYTHPLRIRLQPFERTLLSKTLTHLKLHSPSAAQNPLCDISASHAATILFYHWSWADNVLRLALTELDPEWVAECHGGNFDAALDIFQSTLQTRIRGRNDLYDRRYYRTEQLMRDNIRLGEWNGVDIELVTVVPCEEDWELWTELGRAVISVVERVRGLPGFGGKVLELLELVGDEKGLLEYVERLIDETPEFPPKGLFEGMEDELDDNEDIYDEDGEDEGEDEPVVDAEGAKAKEEQDKERTKDWAQITATKIIEAEDLWDVWSLCRMLMVSMHNVGYKAAIDKFITTPEFVEWWTLENRDDEFRTIVAKQPLSEAFSQRPSEISSFFFQEDSQEFLELEFRRNVHESSIIDPMNLLPFYPWETLRNISAKSLADLESGLGFSAEAINGTMCTVSADSVNHSLYLTDDLFPPHVDAGYRYPGLTFGNRVVFQKQRVDETEIVKKLRYFLELWNDCALTYDPQNQTFYLLQTLPGLKMRQLEKRSGFWAGFAFFDLKYRYRDTLSSQHTALREMLGEHYDAAYSDFLSFIDASEIDLVDLPKKGFLGQGSFGRVYRATWARKPTTRYDHTEEGPGDVALKVSLAGKSFDDRAKFFVELATVYSALAGDSGGCVPFYGFCKVLVDEEGSIIDSNATTALPNTAKETFALVFDYANQGDILSFLEKRLKSGEPEENWLVICGALSGLANGLMTIHKKGIVHRDIHPKNVLVSSIRQAGDDEIEFDSLLSDLGEGKDITTTAKIMDSRRPAGSSSTSTGTYSYAGFMTPELASHTERSSTADDISSWGLLAVRIIQNDEIFSRLCDEDGKALYLAGLMRIMERCLDPNPAGRFDAASLVVVMDELMDGPSGLAASAYGGEVEWYDGSYELPRIRELLETDSGLTLGSDWLPLSSRKRKADSMLST</sequence>
<feature type="compositionally biased region" description="Basic and acidic residues" evidence="1">
    <location>
        <begin position="276"/>
        <end position="288"/>
    </location>
</feature>
<dbReference type="Pfam" id="PF00069">
    <property type="entry name" value="Pkinase"/>
    <property type="match status" value="1"/>
</dbReference>
<keyword evidence="3" id="KW-0418">Kinase</keyword>
<reference evidence="3" key="1">
    <citation type="journal article" date="2020" name="Stud. Mycol.">
        <title>101 Dothideomycetes genomes: a test case for predicting lifestyles and emergence of pathogens.</title>
        <authorList>
            <person name="Haridas S."/>
            <person name="Albert R."/>
            <person name="Binder M."/>
            <person name="Bloem J."/>
            <person name="Labutti K."/>
            <person name="Salamov A."/>
            <person name="Andreopoulos B."/>
            <person name="Baker S."/>
            <person name="Barry K."/>
            <person name="Bills G."/>
            <person name="Bluhm B."/>
            <person name="Cannon C."/>
            <person name="Castanera R."/>
            <person name="Culley D."/>
            <person name="Daum C."/>
            <person name="Ezra D."/>
            <person name="Gonzalez J."/>
            <person name="Henrissat B."/>
            <person name="Kuo A."/>
            <person name="Liang C."/>
            <person name="Lipzen A."/>
            <person name="Lutzoni F."/>
            <person name="Magnuson J."/>
            <person name="Mondo S."/>
            <person name="Nolan M."/>
            <person name="Ohm R."/>
            <person name="Pangilinan J."/>
            <person name="Park H.-J."/>
            <person name="Ramirez L."/>
            <person name="Alfaro M."/>
            <person name="Sun H."/>
            <person name="Tritt A."/>
            <person name="Yoshinaga Y."/>
            <person name="Zwiers L.-H."/>
            <person name="Turgeon B."/>
            <person name="Goodwin S."/>
            <person name="Spatafora J."/>
            <person name="Crous P."/>
            <person name="Grigoriev I."/>
        </authorList>
    </citation>
    <scope>NUCLEOTIDE SEQUENCE</scope>
    <source>
        <strain evidence="3">CBS 122367</strain>
    </source>
</reference>
<feature type="region of interest" description="Disordered" evidence="1">
    <location>
        <begin position="243"/>
        <end position="288"/>
    </location>
</feature>
<dbReference type="Gene3D" id="1.10.510.10">
    <property type="entry name" value="Transferase(Phosphotransferase) domain 1"/>
    <property type="match status" value="1"/>
</dbReference>
<dbReference type="InterPro" id="IPR011009">
    <property type="entry name" value="Kinase-like_dom_sf"/>
</dbReference>
<evidence type="ECO:0000313" key="3">
    <source>
        <dbReference type="EMBL" id="KAF2682307.1"/>
    </source>
</evidence>
<proteinExistence type="predicted"/>
<keyword evidence="4" id="KW-1185">Reference proteome</keyword>
<dbReference type="GO" id="GO:0005524">
    <property type="term" value="F:ATP binding"/>
    <property type="evidence" value="ECO:0007669"/>
    <property type="project" value="InterPro"/>
</dbReference>
<accession>A0A6G1IVM9</accession>
<dbReference type="GO" id="GO:0007165">
    <property type="term" value="P:signal transduction"/>
    <property type="evidence" value="ECO:0007669"/>
    <property type="project" value="TreeGrafter"/>
</dbReference>
<name>A0A6G1IVM9_9PLEO</name>
<dbReference type="PANTHER" id="PTHR23257">
    <property type="entry name" value="SERINE-THREONINE PROTEIN KINASE"/>
    <property type="match status" value="1"/>
</dbReference>
<evidence type="ECO:0000313" key="4">
    <source>
        <dbReference type="Proteomes" id="UP000799291"/>
    </source>
</evidence>
<dbReference type="InterPro" id="IPR000719">
    <property type="entry name" value="Prot_kinase_dom"/>
</dbReference>
<dbReference type="InterPro" id="IPR050167">
    <property type="entry name" value="Ser_Thr_protein_kinase"/>
</dbReference>
<feature type="domain" description="Protein kinase" evidence="2">
    <location>
        <begin position="586"/>
        <end position="889"/>
    </location>
</feature>
<dbReference type="EMBL" id="MU005588">
    <property type="protein sequence ID" value="KAF2682307.1"/>
    <property type="molecule type" value="Genomic_DNA"/>
</dbReference>
<dbReference type="Proteomes" id="UP000799291">
    <property type="component" value="Unassembled WGS sequence"/>
</dbReference>
<dbReference type="CDD" id="cd00180">
    <property type="entry name" value="PKc"/>
    <property type="match status" value="1"/>
</dbReference>
<dbReference type="SUPFAM" id="SSF56112">
    <property type="entry name" value="Protein kinase-like (PK-like)"/>
    <property type="match status" value="1"/>
</dbReference>
<dbReference type="OrthoDB" id="5979581at2759"/>
<keyword evidence="3" id="KW-0808">Transferase</keyword>
<gene>
    <name evidence="3" type="ORF">K458DRAFT_391333</name>
</gene>
<evidence type="ECO:0000256" key="1">
    <source>
        <dbReference type="SAM" id="MobiDB-lite"/>
    </source>
</evidence>
<dbReference type="GO" id="GO:0004672">
    <property type="term" value="F:protein kinase activity"/>
    <property type="evidence" value="ECO:0007669"/>
    <property type="project" value="InterPro"/>
</dbReference>
<feature type="compositionally biased region" description="Acidic residues" evidence="1">
    <location>
        <begin position="247"/>
        <end position="273"/>
    </location>
</feature>
<organism evidence="3 4">
    <name type="scientific">Lentithecium fluviatile CBS 122367</name>
    <dbReference type="NCBI Taxonomy" id="1168545"/>
    <lineage>
        <taxon>Eukaryota</taxon>
        <taxon>Fungi</taxon>
        <taxon>Dikarya</taxon>
        <taxon>Ascomycota</taxon>
        <taxon>Pezizomycotina</taxon>
        <taxon>Dothideomycetes</taxon>
        <taxon>Pleosporomycetidae</taxon>
        <taxon>Pleosporales</taxon>
        <taxon>Massarineae</taxon>
        <taxon>Lentitheciaceae</taxon>
        <taxon>Lentithecium</taxon>
    </lineage>
</organism>
<protein>
    <submittedName>
        <fullName evidence="3">Kinase-like protein</fullName>
    </submittedName>
</protein>
<dbReference type="GO" id="GO:0005737">
    <property type="term" value="C:cytoplasm"/>
    <property type="evidence" value="ECO:0007669"/>
    <property type="project" value="TreeGrafter"/>
</dbReference>